<sequence length="211" mass="25101">MCLIVEVILPTIQTFLLLFSLRIGCLIILAWTSFRTWFGIVFFSSAILEVLARRKSPLHMLLLWPKKKFIFDENFYLIYYLYVALLVVEAILFVFCLVYFTWGLYKVRSRPLRQYLICRCVTWLAEVVLLLALCLNHRKLIGWYLVMLMFVILEFYSLITVYSYYVNLTTEENDPRNYPEKVQNLYDLSTKSKGSEGQSQTTSLVTHYYRR</sequence>
<keyword evidence="2" id="KW-0472">Membrane</keyword>
<feature type="transmembrane region" description="Helical" evidence="2">
    <location>
        <begin position="75"/>
        <end position="102"/>
    </location>
</feature>
<dbReference type="RefSeq" id="XP_013161971.1">
    <property type="nucleotide sequence ID" value="XM_013306517.1"/>
</dbReference>
<feature type="transmembrane region" description="Helical" evidence="2">
    <location>
        <begin position="7"/>
        <end position="31"/>
    </location>
</feature>
<name>A0AAJ7E448_PAPXU</name>
<keyword evidence="2" id="KW-1133">Transmembrane helix</keyword>
<dbReference type="GeneID" id="106113665"/>
<accession>A0AAJ7E448</accession>
<evidence type="ECO:0000313" key="3">
    <source>
        <dbReference type="RefSeq" id="XP_013161971.1"/>
    </source>
</evidence>
<reference evidence="3" key="1">
    <citation type="submission" date="2025-08" db="UniProtKB">
        <authorList>
            <consortium name="RefSeq"/>
        </authorList>
    </citation>
    <scope>IDENTIFICATION</scope>
</reference>
<proteinExistence type="predicted"/>
<feature type="transmembrane region" description="Helical" evidence="2">
    <location>
        <begin position="142"/>
        <end position="165"/>
    </location>
</feature>
<dbReference type="Proteomes" id="UP000694872">
    <property type="component" value="Unplaced"/>
</dbReference>
<feature type="region of interest" description="Disordered" evidence="1">
    <location>
        <begin position="190"/>
        <end position="211"/>
    </location>
</feature>
<keyword evidence="2" id="KW-0812">Transmembrane</keyword>
<feature type="compositionally biased region" description="Polar residues" evidence="1">
    <location>
        <begin position="190"/>
        <end position="205"/>
    </location>
</feature>
<evidence type="ECO:0000256" key="1">
    <source>
        <dbReference type="SAM" id="MobiDB-lite"/>
    </source>
</evidence>
<feature type="transmembrane region" description="Helical" evidence="2">
    <location>
        <begin position="114"/>
        <end position="135"/>
    </location>
</feature>
<evidence type="ECO:0000256" key="2">
    <source>
        <dbReference type="SAM" id="Phobius"/>
    </source>
</evidence>
<organism evidence="3">
    <name type="scientific">Papilio xuthus</name>
    <name type="common">Asian swallowtail butterfly</name>
    <dbReference type="NCBI Taxonomy" id="66420"/>
    <lineage>
        <taxon>Eukaryota</taxon>
        <taxon>Metazoa</taxon>
        <taxon>Ecdysozoa</taxon>
        <taxon>Arthropoda</taxon>
        <taxon>Hexapoda</taxon>
        <taxon>Insecta</taxon>
        <taxon>Pterygota</taxon>
        <taxon>Neoptera</taxon>
        <taxon>Endopterygota</taxon>
        <taxon>Lepidoptera</taxon>
        <taxon>Glossata</taxon>
        <taxon>Ditrysia</taxon>
        <taxon>Papilionoidea</taxon>
        <taxon>Papilionidae</taxon>
        <taxon>Papilioninae</taxon>
        <taxon>Papilio</taxon>
    </lineage>
</organism>
<dbReference type="AlphaFoldDB" id="A0AAJ7E448"/>
<gene>
    <name evidence="3" type="primary">LOC106113665</name>
</gene>
<dbReference type="KEGG" id="pxu:106113665"/>
<protein>
    <submittedName>
        <fullName evidence="3">Uncharacterized protein LOC106113665</fullName>
    </submittedName>
</protein>